<dbReference type="InterPro" id="IPR050078">
    <property type="entry name" value="Ribosomal_L11_MeTrfase_PrmA"/>
</dbReference>
<reference evidence="3 4" key="1">
    <citation type="submission" date="2016-11" db="EMBL/GenBank/DDBJ databases">
        <authorList>
            <person name="Jaros S."/>
            <person name="Januszkiewicz K."/>
            <person name="Wedrychowicz H."/>
        </authorList>
    </citation>
    <scope>NUCLEOTIDE SEQUENCE [LARGE SCALE GENOMIC DNA]</scope>
    <source>
        <strain evidence="3 4">DSM 14916</strain>
    </source>
</reference>
<dbReference type="GO" id="GO:0016279">
    <property type="term" value="F:protein-lysine N-methyltransferase activity"/>
    <property type="evidence" value="ECO:0007669"/>
    <property type="project" value="TreeGrafter"/>
</dbReference>
<dbReference type="InterPro" id="IPR029063">
    <property type="entry name" value="SAM-dependent_MTases_sf"/>
</dbReference>
<evidence type="ECO:0000313" key="4">
    <source>
        <dbReference type="Proteomes" id="UP000184387"/>
    </source>
</evidence>
<protein>
    <submittedName>
        <fullName evidence="3">Predicted nicotinamide N-methyase</fullName>
    </submittedName>
</protein>
<dbReference type="CDD" id="cd02440">
    <property type="entry name" value="AdoMet_MTases"/>
    <property type="match status" value="1"/>
</dbReference>
<gene>
    <name evidence="3" type="ORF">SAMN02745194_02983</name>
</gene>
<name>A0A1M6KUG2_9PROT</name>
<dbReference type="Proteomes" id="UP000184387">
    <property type="component" value="Unassembled WGS sequence"/>
</dbReference>
<keyword evidence="1" id="KW-0489">Methyltransferase</keyword>
<dbReference type="Pfam" id="PF06325">
    <property type="entry name" value="PrmA"/>
    <property type="match status" value="1"/>
</dbReference>
<organism evidence="3 4">
    <name type="scientific">Muricoccus roseus</name>
    <dbReference type="NCBI Taxonomy" id="198092"/>
    <lineage>
        <taxon>Bacteria</taxon>
        <taxon>Pseudomonadati</taxon>
        <taxon>Pseudomonadota</taxon>
        <taxon>Alphaproteobacteria</taxon>
        <taxon>Acetobacterales</taxon>
        <taxon>Roseomonadaceae</taxon>
        <taxon>Muricoccus</taxon>
    </lineage>
</organism>
<dbReference type="AlphaFoldDB" id="A0A1M6KUG2"/>
<evidence type="ECO:0000256" key="2">
    <source>
        <dbReference type="ARBA" id="ARBA00022679"/>
    </source>
</evidence>
<dbReference type="EMBL" id="FQZF01000017">
    <property type="protein sequence ID" value="SHJ62573.1"/>
    <property type="molecule type" value="Genomic_DNA"/>
</dbReference>
<dbReference type="PANTHER" id="PTHR43648">
    <property type="entry name" value="ELECTRON TRANSFER FLAVOPROTEIN BETA SUBUNIT LYSINE METHYLTRANSFERASE"/>
    <property type="match status" value="1"/>
</dbReference>
<dbReference type="SUPFAM" id="SSF53335">
    <property type="entry name" value="S-adenosyl-L-methionine-dependent methyltransferases"/>
    <property type="match status" value="1"/>
</dbReference>
<evidence type="ECO:0000313" key="3">
    <source>
        <dbReference type="EMBL" id="SHJ62573.1"/>
    </source>
</evidence>
<evidence type="ECO:0000256" key="1">
    <source>
        <dbReference type="ARBA" id="ARBA00022603"/>
    </source>
</evidence>
<dbReference type="GO" id="GO:0032259">
    <property type="term" value="P:methylation"/>
    <property type="evidence" value="ECO:0007669"/>
    <property type="project" value="UniProtKB-KW"/>
</dbReference>
<dbReference type="STRING" id="198092.SAMN02745194_02983"/>
<dbReference type="PANTHER" id="PTHR43648:SF1">
    <property type="entry name" value="ELECTRON TRANSFER FLAVOPROTEIN BETA SUBUNIT LYSINE METHYLTRANSFERASE"/>
    <property type="match status" value="1"/>
</dbReference>
<proteinExistence type="predicted"/>
<dbReference type="Gene3D" id="3.40.50.150">
    <property type="entry name" value="Vaccinia Virus protein VP39"/>
    <property type="match status" value="1"/>
</dbReference>
<keyword evidence="2" id="KW-0808">Transferase</keyword>
<accession>A0A1M6KUG2</accession>
<dbReference type="OrthoDB" id="9794615at2"/>
<keyword evidence="4" id="KW-1185">Reference proteome</keyword>
<dbReference type="RefSeq" id="WP_073136077.1">
    <property type="nucleotide sequence ID" value="NZ_FQZF01000017.1"/>
</dbReference>
<sequence length="216" mass="22261">MHPEAEAFIRANLPVLPVPSIPEIRLHKAGPRSGLGRLDRMDEAFGAPYWAHHWAGGLALACFLLDHPAVVAGRRVLDLGAGSGIVGIAAARAGARDVLAADVDPYAIAALQLNAALNRVRITPVAEDLTAGDAPPVDLVAVGDLFYEAGLAAAVTTFLDRCLGAGIAVLVGDPGRRALPRSRLRLLAEYPVPDFGDATGGAAKPAGVFAFVPADG</sequence>